<dbReference type="GO" id="GO:0016020">
    <property type="term" value="C:membrane"/>
    <property type="evidence" value="ECO:0007669"/>
    <property type="project" value="TreeGrafter"/>
</dbReference>
<feature type="transmembrane region" description="Helical" evidence="1">
    <location>
        <begin position="203"/>
        <end position="221"/>
    </location>
</feature>
<dbReference type="AlphaFoldDB" id="A0A8J4HBW8"/>
<dbReference type="GO" id="GO:0000271">
    <property type="term" value="P:polysaccharide biosynthetic process"/>
    <property type="evidence" value="ECO:0007669"/>
    <property type="project" value="TreeGrafter"/>
</dbReference>
<feature type="transmembrane region" description="Helical" evidence="1">
    <location>
        <begin position="142"/>
        <end position="162"/>
    </location>
</feature>
<keyword evidence="1" id="KW-0812">Transmembrane</keyword>
<dbReference type="InterPro" id="IPR050879">
    <property type="entry name" value="Acyltransferase_3"/>
</dbReference>
<keyword evidence="1" id="KW-0472">Membrane</keyword>
<feature type="transmembrane region" description="Helical" evidence="1">
    <location>
        <begin position="322"/>
        <end position="345"/>
    </location>
</feature>
<comment type="caution">
    <text evidence="3">The sequence shown here is derived from an EMBL/GenBank/DDBJ whole genome shotgun (WGS) entry which is preliminary data.</text>
</comment>
<evidence type="ECO:0000256" key="1">
    <source>
        <dbReference type="SAM" id="Phobius"/>
    </source>
</evidence>
<feature type="transmembrane region" description="Helical" evidence="1">
    <location>
        <begin position="257"/>
        <end position="277"/>
    </location>
</feature>
<feature type="transmembrane region" description="Helical" evidence="1">
    <location>
        <begin position="233"/>
        <end position="251"/>
    </location>
</feature>
<sequence>MKEIVPLTSLRGLAALTVVMQHFSATAQQHSSGWIPSLIPHGYVGVDFFFVLSGFIMAYTYAEAFATNGWLAMPGFLAKRAARLMPLNCFVLVAVLALGAASIAVAGRNIIFDYRNLPFDIFTNLIMVQGLDIGHNLNAPSWSVSVEFAAYILFPLLVLAVFDRRPVVLIGIIFVGFAGPIAVALGGSRLAIDYQTSFLVTQRVARCVPEFILGMLVFRFYRQTGGRRQKAAIGSDFAFFMLSAGLAAMLLLRVDLFAILLFPPLIASAALNVGGAARALSTGIPYFLGVISYSIYMIHNAFRPLELALVRALHPTPLEPAWALAFAFFGSLSVIPFAWLTYIYVERPGRILVRDILLRGRRTQAQDRTLGRSAGGL</sequence>
<proteinExistence type="predicted"/>
<feature type="domain" description="Acyltransferase 3" evidence="2">
    <location>
        <begin position="9"/>
        <end position="334"/>
    </location>
</feature>
<reference evidence="3" key="1">
    <citation type="journal article" date="2020" name="mSystems">
        <title>Genome- and Community-Level Interaction Insights into Carbon Utilization and Element Cycling Functions of Hydrothermarchaeota in Hydrothermal Sediment.</title>
        <authorList>
            <person name="Zhou Z."/>
            <person name="Liu Y."/>
            <person name="Xu W."/>
            <person name="Pan J."/>
            <person name="Luo Z.H."/>
            <person name="Li M."/>
        </authorList>
    </citation>
    <scope>NUCLEOTIDE SEQUENCE</scope>
    <source>
        <strain evidence="3">SpSt-997</strain>
    </source>
</reference>
<dbReference type="InterPro" id="IPR002656">
    <property type="entry name" value="Acyl_transf_3_dom"/>
</dbReference>
<keyword evidence="3" id="KW-0012">Acyltransferase</keyword>
<name>A0A8J4HBW8_9PROT</name>
<dbReference type="GO" id="GO:0016747">
    <property type="term" value="F:acyltransferase activity, transferring groups other than amino-acyl groups"/>
    <property type="evidence" value="ECO:0007669"/>
    <property type="project" value="InterPro"/>
</dbReference>
<feature type="transmembrane region" description="Helical" evidence="1">
    <location>
        <begin position="284"/>
        <end position="302"/>
    </location>
</feature>
<accession>A0A8J4HBW8</accession>
<dbReference type="EMBL" id="DTQM01000107">
    <property type="protein sequence ID" value="HGC42685.1"/>
    <property type="molecule type" value="Genomic_DNA"/>
</dbReference>
<keyword evidence="1" id="KW-1133">Transmembrane helix</keyword>
<protein>
    <submittedName>
        <fullName evidence="3">Acyltransferase</fullName>
    </submittedName>
</protein>
<dbReference type="PANTHER" id="PTHR23028">
    <property type="entry name" value="ACETYLTRANSFERASE"/>
    <property type="match status" value="1"/>
</dbReference>
<dbReference type="PANTHER" id="PTHR23028:SF131">
    <property type="entry name" value="BLR2367 PROTEIN"/>
    <property type="match status" value="1"/>
</dbReference>
<keyword evidence="3" id="KW-0808">Transferase</keyword>
<feature type="transmembrane region" description="Helical" evidence="1">
    <location>
        <begin position="87"/>
        <end position="111"/>
    </location>
</feature>
<feature type="transmembrane region" description="Helical" evidence="1">
    <location>
        <begin position="43"/>
        <end position="66"/>
    </location>
</feature>
<evidence type="ECO:0000313" key="3">
    <source>
        <dbReference type="EMBL" id="HGC42685.1"/>
    </source>
</evidence>
<evidence type="ECO:0000259" key="2">
    <source>
        <dbReference type="Pfam" id="PF01757"/>
    </source>
</evidence>
<feature type="transmembrane region" description="Helical" evidence="1">
    <location>
        <begin position="169"/>
        <end position="191"/>
    </location>
</feature>
<organism evidence="3">
    <name type="scientific">Acidicaldus sp</name>
    <dbReference type="NCBI Taxonomy" id="1872105"/>
    <lineage>
        <taxon>Bacteria</taxon>
        <taxon>Pseudomonadati</taxon>
        <taxon>Pseudomonadota</taxon>
        <taxon>Alphaproteobacteria</taxon>
        <taxon>Acetobacterales</taxon>
        <taxon>Acetobacteraceae</taxon>
        <taxon>Acidicaldus</taxon>
    </lineage>
</organism>
<gene>
    <name evidence="3" type="ORF">ENY07_05625</name>
</gene>
<dbReference type="Pfam" id="PF01757">
    <property type="entry name" value="Acyl_transf_3"/>
    <property type="match status" value="1"/>
</dbReference>